<reference evidence="1 2" key="1">
    <citation type="submission" date="2021-03" db="EMBL/GenBank/DDBJ databases">
        <title>Genomic Encyclopedia of Type Strains, Phase IV (KMG-IV): sequencing the most valuable type-strain genomes for metagenomic binning, comparative biology and taxonomic classification.</title>
        <authorList>
            <person name="Goeker M."/>
        </authorList>
    </citation>
    <scope>NUCLEOTIDE SEQUENCE [LARGE SCALE GENOMIC DNA]</scope>
    <source>
        <strain evidence="1 2">DSM 14349</strain>
    </source>
</reference>
<proteinExistence type="predicted"/>
<keyword evidence="2" id="KW-1185">Reference proteome</keyword>
<name>A0ABS4FM21_9BACL</name>
<evidence type="ECO:0000313" key="1">
    <source>
        <dbReference type="EMBL" id="MBP1903627.1"/>
    </source>
</evidence>
<sequence>MVWKLMCAMSALLKLRIDSDSVFTTDLDPFEKEMTLKFLNDNDW</sequence>
<evidence type="ECO:0000313" key="2">
    <source>
        <dbReference type="Proteomes" id="UP001519272"/>
    </source>
</evidence>
<gene>
    <name evidence="1" type="ORF">J2Z32_000239</name>
</gene>
<accession>A0ABS4FM21</accession>
<dbReference type="RefSeq" id="WP_280921096.1">
    <property type="nucleotide sequence ID" value="NZ_JAGGKG010000001.1"/>
</dbReference>
<organism evidence="1 2">
    <name type="scientific">Paenibacillus turicensis</name>
    <dbReference type="NCBI Taxonomy" id="160487"/>
    <lineage>
        <taxon>Bacteria</taxon>
        <taxon>Bacillati</taxon>
        <taxon>Bacillota</taxon>
        <taxon>Bacilli</taxon>
        <taxon>Bacillales</taxon>
        <taxon>Paenibacillaceae</taxon>
        <taxon>Paenibacillus</taxon>
    </lineage>
</organism>
<dbReference type="EMBL" id="JAGGKG010000001">
    <property type="protein sequence ID" value="MBP1903627.1"/>
    <property type="molecule type" value="Genomic_DNA"/>
</dbReference>
<dbReference type="Proteomes" id="UP001519272">
    <property type="component" value="Unassembled WGS sequence"/>
</dbReference>
<comment type="caution">
    <text evidence="1">The sequence shown here is derived from an EMBL/GenBank/DDBJ whole genome shotgun (WGS) entry which is preliminary data.</text>
</comment>
<protein>
    <submittedName>
        <fullName evidence="1">Uncharacterized protein</fullName>
    </submittedName>
</protein>